<sequence length="339" mass="36803">MTVIKSAIPLVPNVQEPELSDQLCNLRAHCNELVASRVSAQLITSVLAAISSATQSAQRAIDAANASASSAIESVLSATRRTSTALASTSFTVGSTSHVAESTSLVGDSVNSVSHGLNLNAAQLAGIVIGVFFLSSFSSILMTYLMLRHRRRRTSALDPPGEAKRQWPWPLFHKPRGDNLTRRPTNTRFGRHQSGNKFLSKLRPEMPRLAQLKSTAIENQFPSPLSPSSISDQIFPVSPLSDEQPDVAVRERSPSLQLAIFRNNSGRGRSRSEDIDSAPIKYTLSRHTTPSGTRQMQLVRVGDQGTDLHPPQPHTHQKHVPISQPVAEVVLSSNYSIAL</sequence>
<dbReference type="Proteomes" id="UP001148614">
    <property type="component" value="Unassembled WGS sequence"/>
</dbReference>
<feature type="region of interest" description="Disordered" evidence="1">
    <location>
        <begin position="167"/>
        <end position="193"/>
    </location>
</feature>
<evidence type="ECO:0000313" key="4">
    <source>
        <dbReference type="Proteomes" id="UP001148614"/>
    </source>
</evidence>
<dbReference type="VEuPathDB" id="FungiDB:F4678DRAFT_354136"/>
<accession>A0A9W8N4E1</accession>
<dbReference type="AlphaFoldDB" id="A0A9W8N4E1"/>
<gene>
    <name evidence="3" type="ORF">NPX13_g10559</name>
</gene>
<dbReference type="EMBL" id="JANPWZ010003028">
    <property type="protein sequence ID" value="KAJ3554651.1"/>
    <property type="molecule type" value="Genomic_DNA"/>
</dbReference>
<feature type="transmembrane region" description="Helical" evidence="2">
    <location>
        <begin position="124"/>
        <end position="147"/>
    </location>
</feature>
<evidence type="ECO:0000256" key="1">
    <source>
        <dbReference type="SAM" id="MobiDB-lite"/>
    </source>
</evidence>
<feature type="compositionally biased region" description="Polar residues" evidence="1">
    <location>
        <begin position="182"/>
        <end position="193"/>
    </location>
</feature>
<proteinExistence type="predicted"/>
<protein>
    <submittedName>
        <fullName evidence="3">Uncharacterized protein</fullName>
    </submittedName>
</protein>
<keyword evidence="2" id="KW-1133">Transmembrane helix</keyword>
<evidence type="ECO:0000256" key="2">
    <source>
        <dbReference type="SAM" id="Phobius"/>
    </source>
</evidence>
<reference evidence="3" key="1">
    <citation type="submission" date="2022-07" db="EMBL/GenBank/DDBJ databases">
        <title>Genome Sequence of Xylaria arbuscula.</title>
        <authorList>
            <person name="Buettner E."/>
        </authorList>
    </citation>
    <scope>NUCLEOTIDE SEQUENCE</scope>
    <source>
        <strain evidence="3">VT107</strain>
    </source>
</reference>
<organism evidence="3 4">
    <name type="scientific">Xylaria arbuscula</name>
    <dbReference type="NCBI Taxonomy" id="114810"/>
    <lineage>
        <taxon>Eukaryota</taxon>
        <taxon>Fungi</taxon>
        <taxon>Dikarya</taxon>
        <taxon>Ascomycota</taxon>
        <taxon>Pezizomycotina</taxon>
        <taxon>Sordariomycetes</taxon>
        <taxon>Xylariomycetidae</taxon>
        <taxon>Xylariales</taxon>
        <taxon>Xylariaceae</taxon>
        <taxon>Xylaria</taxon>
    </lineage>
</organism>
<keyword evidence="2" id="KW-0812">Transmembrane</keyword>
<comment type="caution">
    <text evidence="3">The sequence shown here is derived from an EMBL/GenBank/DDBJ whole genome shotgun (WGS) entry which is preliminary data.</text>
</comment>
<name>A0A9W8N4E1_9PEZI</name>
<evidence type="ECO:0000313" key="3">
    <source>
        <dbReference type="EMBL" id="KAJ3554651.1"/>
    </source>
</evidence>
<keyword evidence="2" id="KW-0472">Membrane</keyword>
<keyword evidence="4" id="KW-1185">Reference proteome</keyword>